<dbReference type="InterPro" id="IPR036869">
    <property type="entry name" value="J_dom_sf"/>
</dbReference>
<dbReference type="GO" id="GO:0005783">
    <property type="term" value="C:endoplasmic reticulum"/>
    <property type="evidence" value="ECO:0007669"/>
    <property type="project" value="UniProtKB-ARBA"/>
</dbReference>
<dbReference type="PANTHER" id="PTHR45098:SF1">
    <property type="entry name" value="DNAJ DOMAIN CONTAINING PROTEIN, EXPRESSED"/>
    <property type="match status" value="1"/>
</dbReference>
<dbReference type="EMBL" id="CP136890">
    <property type="protein sequence ID" value="WOK93194.1"/>
    <property type="molecule type" value="Genomic_DNA"/>
</dbReference>
<feature type="region of interest" description="Disordered" evidence="1">
    <location>
        <begin position="267"/>
        <end position="301"/>
    </location>
</feature>
<dbReference type="PANTHER" id="PTHR45098">
    <property type="entry name" value="DNAJ DOMAIN CONTAINING PROTEIN, EXPRESSED"/>
    <property type="match status" value="1"/>
</dbReference>
<dbReference type="Proteomes" id="UP001327560">
    <property type="component" value="Chromosome 1"/>
</dbReference>
<evidence type="ECO:0000259" key="2">
    <source>
        <dbReference type="PROSITE" id="PS50076"/>
    </source>
</evidence>
<feature type="region of interest" description="Disordered" evidence="1">
    <location>
        <begin position="152"/>
        <end position="183"/>
    </location>
</feature>
<dbReference type="SUPFAM" id="SSF46565">
    <property type="entry name" value="Chaperone J-domain"/>
    <property type="match status" value="1"/>
</dbReference>
<dbReference type="InterPro" id="IPR018253">
    <property type="entry name" value="DnaJ_domain_CS"/>
</dbReference>
<dbReference type="PROSITE" id="PS50076">
    <property type="entry name" value="DNAJ_2"/>
    <property type="match status" value="1"/>
</dbReference>
<sequence length="301" mass="33926">MMAGGHGTKVFDDEDVDHYAVLGLPFGEEGAKLTLKEIEKAYREQSRIRHPDKRHDDPNATADFQHLKTSFEVLKDEVVRRIFDARLRAQRERVIRDSFMDTKWRKLTTNLEEWERASTAAEASDPAKQEERWEKDVAARVQEELAQFQARKAKKFATAPTSNSKSSEQEKNEENGGTATDKERMLKIQGAPVYLQLQDQINMLEYMTCASISGMDLQIAAIPLTISVPSISLTIIMSGLLAWHSQIRVSCWPYNVEFIYLFSKDQGLGPNKEREFPKSSINADAGDGSTSTSPPSPLGED</sequence>
<feature type="compositionally biased region" description="Basic and acidic residues" evidence="1">
    <location>
        <begin position="167"/>
        <end position="183"/>
    </location>
</feature>
<dbReference type="Gene3D" id="1.10.287.110">
    <property type="entry name" value="DnaJ domain"/>
    <property type="match status" value="1"/>
</dbReference>
<evidence type="ECO:0000313" key="4">
    <source>
        <dbReference type="Proteomes" id="UP001327560"/>
    </source>
</evidence>
<reference evidence="3 4" key="1">
    <citation type="submission" date="2023-10" db="EMBL/GenBank/DDBJ databases">
        <title>Chromosome-scale genome assembly provides insights into flower coloration mechanisms of Canna indica.</title>
        <authorList>
            <person name="Li C."/>
        </authorList>
    </citation>
    <scope>NUCLEOTIDE SEQUENCE [LARGE SCALE GENOMIC DNA]</scope>
    <source>
        <tissue evidence="3">Flower</tissue>
    </source>
</reference>
<dbReference type="AlphaFoldDB" id="A0AAQ3JQC1"/>
<gene>
    <name evidence="3" type="ORF">Cni_G01888</name>
</gene>
<feature type="region of interest" description="Disordered" evidence="1">
    <location>
        <begin position="115"/>
        <end position="136"/>
    </location>
</feature>
<feature type="compositionally biased region" description="Low complexity" evidence="1">
    <location>
        <begin position="152"/>
        <end position="166"/>
    </location>
</feature>
<evidence type="ECO:0000313" key="3">
    <source>
        <dbReference type="EMBL" id="WOK93194.1"/>
    </source>
</evidence>
<keyword evidence="4" id="KW-1185">Reference proteome</keyword>
<evidence type="ECO:0000256" key="1">
    <source>
        <dbReference type="SAM" id="MobiDB-lite"/>
    </source>
</evidence>
<feature type="compositionally biased region" description="Basic and acidic residues" evidence="1">
    <location>
        <begin position="125"/>
        <end position="136"/>
    </location>
</feature>
<dbReference type="Pfam" id="PF00226">
    <property type="entry name" value="DnaJ"/>
    <property type="match status" value="1"/>
</dbReference>
<organism evidence="3 4">
    <name type="scientific">Canna indica</name>
    <name type="common">Indian-shot</name>
    <dbReference type="NCBI Taxonomy" id="4628"/>
    <lineage>
        <taxon>Eukaryota</taxon>
        <taxon>Viridiplantae</taxon>
        <taxon>Streptophyta</taxon>
        <taxon>Embryophyta</taxon>
        <taxon>Tracheophyta</taxon>
        <taxon>Spermatophyta</taxon>
        <taxon>Magnoliopsida</taxon>
        <taxon>Liliopsida</taxon>
        <taxon>Zingiberales</taxon>
        <taxon>Cannaceae</taxon>
        <taxon>Canna</taxon>
    </lineage>
</organism>
<name>A0AAQ3JQC1_9LILI</name>
<protein>
    <recommendedName>
        <fullName evidence="2">J domain-containing protein</fullName>
    </recommendedName>
</protein>
<proteinExistence type="predicted"/>
<dbReference type="InterPro" id="IPR001623">
    <property type="entry name" value="DnaJ_domain"/>
</dbReference>
<dbReference type="CDD" id="cd06257">
    <property type="entry name" value="DnaJ"/>
    <property type="match status" value="1"/>
</dbReference>
<dbReference type="PROSITE" id="PS00636">
    <property type="entry name" value="DNAJ_1"/>
    <property type="match status" value="1"/>
</dbReference>
<accession>A0AAQ3JQC1</accession>
<feature type="domain" description="J" evidence="2">
    <location>
        <begin position="17"/>
        <end position="87"/>
    </location>
</feature>
<dbReference type="SMART" id="SM00271">
    <property type="entry name" value="DnaJ"/>
    <property type="match status" value="1"/>
</dbReference>